<dbReference type="SUPFAM" id="SSF47413">
    <property type="entry name" value="lambda repressor-like DNA-binding domains"/>
    <property type="match status" value="1"/>
</dbReference>
<evidence type="ECO:0000313" key="3">
    <source>
        <dbReference type="Proteomes" id="UP000257032"/>
    </source>
</evidence>
<dbReference type="RefSeq" id="WP_115895131.1">
    <property type="nucleotide sequence ID" value="NZ_QTLC01000075.1"/>
</dbReference>
<sequence>MSELGERLKDLRIQKRNESIREVSKKVGISHTYLSTLEKGYDPRTKKERKPTIEVIKNLSGYYRLSTSDYLDLLVMAGYKEEARKEALWIRHSHLEAEAISTKEDMRKNAEELGVELRENIHLNKVLTDEHNDIFYKGHKLTKEEKKKVITLIDTILE</sequence>
<dbReference type="AlphaFoldDB" id="A0A3D8VD64"/>
<organism evidence="2 3">
    <name type="scientific">Halobacillus trueperi</name>
    <dbReference type="NCBI Taxonomy" id="156205"/>
    <lineage>
        <taxon>Bacteria</taxon>
        <taxon>Bacillati</taxon>
        <taxon>Bacillota</taxon>
        <taxon>Bacilli</taxon>
        <taxon>Bacillales</taxon>
        <taxon>Bacillaceae</taxon>
        <taxon>Halobacillus</taxon>
    </lineage>
</organism>
<dbReference type="Pfam" id="PF01381">
    <property type="entry name" value="HTH_3"/>
    <property type="match status" value="1"/>
</dbReference>
<dbReference type="InterPro" id="IPR010982">
    <property type="entry name" value="Lambda_DNA-bd_dom_sf"/>
</dbReference>
<reference evidence="2 3" key="1">
    <citation type="submission" date="2018-08" db="EMBL/GenBank/DDBJ databases">
        <title>Genome sequence of strict halophilic Halobacillus trueperi SS1 isolated from Lunsu, a salty water body of North West Himalayas.</title>
        <authorList>
            <person name="Gupta S."/>
            <person name="Sharma P."/>
            <person name="Dev K."/>
            <person name="Baumler D."/>
            <person name="Sourirajan A."/>
        </authorList>
    </citation>
    <scope>NUCLEOTIDE SEQUENCE [LARGE SCALE GENOMIC DNA]</scope>
    <source>
        <strain evidence="2 3">SS1</strain>
    </source>
</reference>
<accession>A0A3D8VD64</accession>
<gene>
    <name evidence="2" type="ORF">DXT76_19625</name>
</gene>
<dbReference type="GO" id="GO:0003677">
    <property type="term" value="F:DNA binding"/>
    <property type="evidence" value="ECO:0007669"/>
    <property type="project" value="InterPro"/>
</dbReference>
<comment type="caution">
    <text evidence="2">The sequence shown here is derived from an EMBL/GenBank/DDBJ whole genome shotgun (WGS) entry which is preliminary data.</text>
</comment>
<proteinExistence type="predicted"/>
<dbReference type="Proteomes" id="UP000257032">
    <property type="component" value="Unassembled WGS sequence"/>
</dbReference>
<name>A0A3D8VD64_9BACI</name>
<evidence type="ECO:0000313" key="2">
    <source>
        <dbReference type="EMBL" id="RDY67306.1"/>
    </source>
</evidence>
<dbReference type="EMBL" id="QTLC01000075">
    <property type="protein sequence ID" value="RDY67306.1"/>
    <property type="molecule type" value="Genomic_DNA"/>
</dbReference>
<dbReference type="PROSITE" id="PS50943">
    <property type="entry name" value="HTH_CROC1"/>
    <property type="match status" value="1"/>
</dbReference>
<dbReference type="InterPro" id="IPR001387">
    <property type="entry name" value="Cro/C1-type_HTH"/>
</dbReference>
<dbReference type="SMART" id="SM00530">
    <property type="entry name" value="HTH_XRE"/>
    <property type="match status" value="1"/>
</dbReference>
<feature type="domain" description="HTH cro/C1-type" evidence="1">
    <location>
        <begin position="8"/>
        <end position="71"/>
    </location>
</feature>
<dbReference type="CDD" id="cd00093">
    <property type="entry name" value="HTH_XRE"/>
    <property type="match status" value="1"/>
</dbReference>
<dbReference type="Gene3D" id="1.10.260.40">
    <property type="entry name" value="lambda repressor-like DNA-binding domains"/>
    <property type="match status" value="1"/>
</dbReference>
<protein>
    <submittedName>
        <fullName evidence="2">XRE family transcriptional regulator</fullName>
    </submittedName>
</protein>
<evidence type="ECO:0000259" key="1">
    <source>
        <dbReference type="PROSITE" id="PS50943"/>
    </source>
</evidence>